<accession>A0A9W9C194</accession>
<dbReference type="EMBL" id="JAPEUV010000020">
    <property type="protein sequence ID" value="KAJ4339805.1"/>
    <property type="molecule type" value="Genomic_DNA"/>
</dbReference>
<dbReference type="Proteomes" id="UP001140562">
    <property type="component" value="Unassembled WGS sequence"/>
</dbReference>
<reference evidence="1" key="1">
    <citation type="submission" date="2022-10" db="EMBL/GenBank/DDBJ databases">
        <title>Tapping the CABI collections for fungal endophytes: first genome assemblies for Collariella, Neodidymelliopsis, Ascochyta clinopodiicola, Didymella pomorum, Didymosphaeria variabile, Neocosmospora piperis and Neocucurbitaria cava.</title>
        <authorList>
            <person name="Hill R."/>
        </authorList>
    </citation>
    <scope>NUCLEOTIDE SEQUENCE</scope>
    <source>
        <strain evidence="1">IMI 360193</strain>
    </source>
</reference>
<sequence length="202" mass="23297">MFLVKHLPDSMKLLIKEVAFTLQTWEEDEEAELWGSIEEDFPDVVAHTLCSELPNLRTVAMEVPHSSSQLELWATASLYRFHDLLESRRIDTLRLFYGDGLGGGTDLEVYSKIFGPRNDAEDPEQLSFDALNSGDWIATRDRKFDVVEATTWSEWMTEPRFLEKERMARTIEITRWDDKKLGSDSYNEIVLGQGTRRGTLSM</sequence>
<dbReference type="AlphaFoldDB" id="A0A9W9C194"/>
<organism evidence="1 2">
    <name type="scientific">Didymella glomerata</name>
    <dbReference type="NCBI Taxonomy" id="749621"/>
    <lineage>
        <taxon>Eukaryota</taxon>
        <taxon>Fungi</taxon>
        <taxon>Dikarya</taxon>
        <taxon>Ascomycota</taxon>
        <taxon>Pezizomycotina</taxon>
        <taxon>Dothideomycetes</taxon>
        <taxon>Pleosporomycetidae</taxon>
        <taxon>Pleosporales</taxon>
        <taxon>Pleosporineae</taxon>
        <taxon>Didymellaceae</taxon>
        <taxon>Didymella</taxon>
    </lineage>
</organism>
<proteinExistence type="predicted"/>
<protein>
    <submittedName>
        <fullName evidence="1">Uncharacterized protein</fullName>
    </submittedName>
</protein>
<dbReference type="OrthoDB" id="10339377at2759"/>
<comment type="caution">
    <text evidence="1">The sequence shown here is derived from an EMBL/GenBank/DDBJ whole genome shotgun (WGS) entry which is preliminary data.</text>
</comment>
<gene>
    <name evidence="1" type="ORF">N0V87_003005</name>
</gene>
<evidence type="ECO:0000313" key="1">
    <source>
        <dbReference type="EMBL" id="KAJ4339805.1"/>
    </source>
</evidence>
<evidence type="ECO:0000313" key="2">
    <source>
        <dbReference type="Proteomes" id="UP001140562"/>
    </source>
</evidence>
<keyword evidence="2" id="KW-1185">Reference proteome</keyword>
<name>A0A9W9C194_9PLEO</name>